<evidence type="ECO:0000256" key="1">
    <source>
        <dbReference type="SAM" id="MobiDB-lite"/>
    </source>
</evidence>
<dbReference type="OrthoDB" id="5359237at2"/>
<dbReference type="STRING" id="571438.SAMN05192586_1214"/>
<dbReference type="EMBL" id="FNBX01000021">
    <property type="protein sequence ID" value="SDF96499.1"/>
    <property type="molecule type" value="Genomic_DNA"/>
</dbReference>
<gene>
    <name evidence="4" type="ORF">SAMN05192586_1214</name>
</gene>
<dbReference type="InterPro" id="IPR005094">
    <property type="entry name" value="Endonuclease_MobA/VirD2"/>
</dbReference>
<name>A0A1G7QEZ3_9BACT</name>
<dbReference type="AlphaFoldDB" id="A0A1G7QEZ3"/>
<dbReference type="NCBIfam" id="NF041893">
    <property type="entry name" value="TraI_MobP_relax"/>
    <property type="match status" value="1"/>
</dbReference>
<dbReference type="Proteomes" id="UP000199355">
    <property type="component" value="Unassembled WGS sequence"/>
</dbReference>
<evidence type="ECO:0000259" key="2">
    <source>
        <dbReference type="Pfam" id="PF03432"/>
    </source>
</evidence>
<feature type="region of interest" description="Disordered" evidence="1">
    <location>
        <begin position="485"/>
        <end position="511"/>
    </location>
</feature>
<reference evidence="5" key="1">
    <citation type="submission" date="2016-10" db="EMBL/GenBank/DDBJ databases">
        <authorList>
            <person name="Varghese N."/>
            <person name="Submissions S."/>
        </authorList>
    </citation>
    <scope>NUCLEOTIDE SEQUENCE [LARGE SCALE GENOMIC DNA]</scope>
    <source>
        <strain evidence="5">KHC7</strain>
    </source>
</reference>
<accession>A0A1G7QEZ3</accession>
<protein>
    <submittedName>
        <fullName evidence="4">Relaxase/Mobilisation nuclease domain-containing protein</fullName>
    </submittedName>
</protein>
<feature type="compositionally biased region" description="Low complexity" evidence="1">
    <location>
        <begin position="490"/>
        <end position="504"/>
    </location>
</feature>
<evidence type="ECO:0000313" key="4">
    <source>
        <dbReference type="EMBL" id="SDF96499.1"/>
    </source>
</evidence>
<dbReference type="InterPro" id="IPR054462">
    <property type="entry name" value="TraI_M"/>
</dbReference>
<keyword evidence="5" id="KW-1185">Reference proteome</keyword>
<sequence length="511" mass="58038">MISKRIHCQAGNDNYGRLASYIADASHQGEKSLVSWCAGCWAGDDYELAMQEVADTQALNTRSQGVKTYHLVVSFRPEDEGVLTPEKFKAIEERFAEALGLADHQRHCGVHVNTDNIHMHVAYNLIHPEKLTRVEPWRDYIKRDKLCRELEQEYGLVIDPGREQAQEQTLGDRAASVEAHSGRQSFEGFSQEQGESILAALETARSWEDVHQAFARHGLELKPRGAGLVIKNRHGRQMTKASAVHRDLSLKKLEARFGAFRPPHGKMPESEQHYGAAPLQKAPNRNRLWEEFQEQRLVQKMAVDEIRQKWERKRTELQRRPIARRTRANLMKMARQYEAEEVHAARMARGTGNWLDFLRQKAAQGDETALAVLRSRKEKTTPEVLPRRMKDRAAYLARKTAILENAELSGRTKNRLIGIALMESLVPGSTSKITKHGSIVFTLPGGRKICDTGKHISFSPDARNEGLAYAAARWGIRQSELTKLDGNSIERPQFRQQRQQEPNRGQSNLIA</sequence>
<dbReference type="Pfam" id="PF03432">
    <property type="entry name" value="Relaxase"/>
    <property type="match status" value="1"/>
</dbReference>
<evidence type="ECO:0000259" key="3">
    <source>
        <dbReference type="Pfam" id="PF22863"/>
    </source>
</evidence>
<evidence type="ECO:0000313" key="5">
    <source>
        <dbReference type="Proteomes" id="UP000199355"/>
    </source>
</evidence>
<dbReference type="RefSeq" id="WP_092155021.1">
    <property type="nucleotide sequence ID" value="NZ_FNBX01000021.1"/>
</dbReference>
<dbReference type="InterPro" id="IPR049751">
    <property type="entry name" value="TraI/MobA_relaxases"/>
</dbReference>
<feature type="domain" description="MobA/VirD2-like nuclease" evidence="2">
    <location>
        <begin position="21"/>
        <end position="156"/>
    </location>
</feature>
<proteinExistence type="predicted"/>
<feature type="domain" description="TraI-like middle" evidence="3">
    <location>
        <begin position="172"/>
        <end position="262"/>
    </location>
</feature>
<organism evidence="4 5">
    <name type="scientific">Desulfovibrio legallii</name>
    <dbReference type="NCBI Taxonomy" id="571438"/>
    <lineage>
        <taxon>Bacteria</taxon>
        <taxon>Pseudomonadati</taxon>
        <taxon>Thermodesulfobacteriota</taxon>
        <taxon>Desulfovibrionia</taxon>
        <taxon>Desulfovibrionales</taxon>
        <taxon>Desulfovibrionaceae</taxon>
        <taxon>Desulfovibrio</taxon>
    </lineage>
</organism>
<dbReference type="Pfam" id="PF22863">
    <property type="entry name" value="TraI_middle"/>
    <property type="match status" value="1"/>
</dbReference>